<dbReference type="Gene3D" id="3.60.20.10">
    <property type="entry name" value="Glutamine Phosphoribosylpyrophosphate, subunit 1, domain 1"/>
    <property type="match status" value="1"/>
</dbReference>
<reference evidence="19 20" key="1">
    <citation type="submission" date="2016-10" db="EMBL/GenBank/DDBJ databases">
        <authorList>
            <person name="de Groot N.N."/>
        </authorList>
    </citation>
    <scope>NUCLEOTIDE SEQUENCE [LARGE SCALE GENOMIC DNA]</scope>
    <source>
        <strain evidence="19 20">CCM7597</strain>
    </source>
</reference>
<dbReference type="CDD" id="cd00713">
    <property type="entry name" value="GltS"/>
    <property type="match status" value="1"/>
</dbReference>
<dbReference type="Gene3D" id="2.160.20.60">
    <property type="entry name" value="Glutamate synthase, alpha subunit, C-terminal domain"/>
    <property type="match status" value="1"/>
</dbReference>
<evidence type="ECO:0000256" key="10">
    <source>
        <dbReference type="ARBA" id="ARBA00022962"/>
    </source>
</evidence>
<feature type="compositionally biased region" description="Basic and acidic residues" evidence="17">
    <location>
        <begin position="917"/>
        <end position="927"/>
    </location>
</feature>
<keyword evidence="8" id="KW-0479">Metal-binding</keyword>
<feature type="region of interest" description="Disordered" evidence="17">
    <location>
        <begin position="907"/>
        <end position="927"/>
    </location>
</feature>
<evidence type="ECO:0000313" key="19">
    <source>
        <dbReference type="EMBL" id="SEA02745.1"/>
    </source>
</evidence>
<evidence type="ECO:0000256" key="15">
    <source>
        <dbReference type="ARBA" id="ARBA00023291"/>
    </source>
</evidence>
<dbReference type="RefSeq" id="WP_093042438.1">
    <property type="nucleotide sequence ID" value="NZ_FNQR01000002.1"/>
</dbReference>
<sequence length="1529" mass="169764">MEKHGYPIPQGLYNPANEHEACGIGMIANINGRKSHDIVQNAVTILCNLEHRGGQSADVNSGDGAGILTQIPHRFFLKQCEKENIELPGEGEYGVGMIFLPQDGYKRHQCIEILEDIIREEGQELLGWRTVPVNDSFVGDSAKKTKPFIRQVFIAPSEDFKDRMAFERRLYIIRKRAALKIAEMDGCDDFYISSLSTSTIVYKGMLIPEQLDSFYIDLNHPDFISALALVHSRFSTNTFPSWKRSHPNRYTIHNGEFNTIRGNVNWMRARQSLCQSEYFSEEDLEKVLPVIDDNGSDSSMFDNAFEFLHLSGRSLAHTAMMMIPEPWANNKDIEKNKRDFYEYHSTLMEPWDGPAALVFTNGTQIGACLDRNGLRPARYYVTKNGMIVLGSEVGALDIFADEIEYKDRLHPSKMLLVDLEKGKIIPDEEIKTEIAKEQPYDKWIADHMHDLDDLPEPLEEAPLTKEDQLLDHQLAFGYTTEELNKILKPMVSGGKDPVGSMGYDSPLAVLSKKPQLLYNYFKQLFAQVTNPAIDAIREEIVTAVGTTIGAEGNLVDPNPDSCKHIRLDTFALTNRHLEMLRQQHVDGFKAATLPILFDAKGEGAMDAALEALFEKADREVENGTTLIILSDRGVNRNQAAIPALLAVSGLHHHLIRQGTRTKVSLLVESAEPREVHHFATLLGYGAEGINAYLAFDSLNDLIERGDLTGVTFEEAIDKYVQSVTDGVVKVLSKMGISTIQSYRGAQIFEAVGISSEVVEKYFTRTATRLGGIGLDIIEKEVLMRHERAYGENRNVSKNLEAGDEFQYRENGEDHQYNPHTIHLLQHACRSNNYELFKEYSQLLTDERNNLQSLRGLLTFKKRRSIPIEEVESVDDITKRFKTGAMSFGAISKEAHEALAIAMNKIGGKSNSGEGGEDPDRFTPDENGDFRRSAIKQIASGRFGVNSHYLVNADELQIKVAQGAKPGEGGHLPGKKVYPWIAEVRGSTTGVELISPPPHHDIYSIEDLAELIHNLKNANPRARISVKLVSADGVGTIAAGVAKGRADHVLISGYDGGTGAAPRTSIKHAGMPWEIGLAETHQTLVLNNLRDRIAVEADGKMMTGRDIIYATLLGAEEYGFSTAPLVVLGCIMMRVCHLDTCPVGVATQNPELRKKFTGNADHVANFMRFIAQEARELMAELGFRTINEMVGRSDVLEPKEDIDHWKAKSVDFTSLLYQPAVPVGGGTYQTIKQDHELPEKLDMQELIPLCKKAIENKEPVEINHSIRNINRVTGTMLGSEITRRYGAEGLPEDTIRLNFKGSAGQSFGAFVPKGVTMTMIGDTNDYIGKGLSGGKIIVYPSSESTFAPDENTIVGNVSFYGATAGEAYINGLAGERFCVRNSGANVVVEGIGDHGCEYMTGGKVVVLGGTGRNFAAGMSGGVAYILEEEEGLFDSKCNKELVQLQRLTDQREITELYKMIAKHVEYTNSPKGHRILNDWEKYVSKFVRVIPTAYLEMEERIASLIDTGMSKFDAEMTAFEESKRSKELVK</sequence>
<dbReference type="Pfam" id="PF01493">
    <property type="entry name" value="GXGXG"/>
    <property type="match status" value="1"/>
</dbReference>
<feature type="domain" description="Glutamine amidotransferase type-2" evidence="18">
    <location>
        <begin position="22"/>
        <end position="420"/>
    </location>
</feature>
<protein>
    <submittedName>
        <fullName evidence="19">Glutamate synthase (NADPH/NADH) large chain/glutamate synthase (Ferredoxin)</fullName>
    </submittedName>
</protein>
<dbReference type="PANTHER" id="PTHR11938">
    <property type="entry name" value="FAD NADPH DEHYDROGENASE/OXIDOREDUCTASE"/>
    <property type="match status" value="1"/>
</dbReference>
<dbReference type="Pfam" id="PF04898">
    <property type="entry name" value="Glu_syn_central"/>
    <property type="match status" value="1"/>
</dbReference>
<evidence type="ECO:0000313" key="20">
    <source>
        <dbReference type="Proteomes" id="UP000198584"/>
    </source>
</evidence>
<evidence type="ECO:0000256" key="1">
    <source>
        <dbReference type="ARBA" id="ARBA00001917"/>
    </source>
</evidence>
<dbReference type="InterPro" id="IPR029055">
    <property type="entry name" value="Ntn_hydrolases_N"/>
</dbReference>
<evidence type="ECO:0000256" key="14">
    <source>
        <dbReference type="ARBA" id="ARBA00023164"/>
    </source>
</evidence>
<dbReference type="CDD" id="cd02808">
    <property type="entry name" value="GltS_FMN"/>
    <property type="match status" value="1"/>
</dbReference>
<keyword evidence="10" id="KW-0315">Glutamine amidotransferase</keyword>
<accession>A0A1H3XTH2</accession>
<dbReference type="InterPro" id="IPR036485">
    <property type="entry name" value="Glu_synth_asu_C_sf"/>
</dbReference>
<dbReference type="Proteomes" id="UP000198584">
    <property type="component" value="Unassembled WGS sequence"/>
</dbReference>
<dbReference type="SUPFAM" id="SSF56235">
    <property type="entry name" value="N-terminal nucleophile aminohydrolases (Ntn hydrolases)"/>
    <property type="match status" value="1"/>
</dbReference>
<dbReference type="SUPFAM" id="SSF51395">
    <property type="entry name" value="FMN-linked oxidoreductases"/>
    <property type="match status" value="1"/>
</dbReference>
<comment type="cofactor">
    <cofactor evidence="3">
        <name>FAD</name>
        <dbReference type="ChEBI" id="CHEBI:57692"/>
    </cofactor>
</comment>
<keyword evidence="15" id="KW-0003">3Fe-4S</keyword>
<dbReference type="PANTHER" id="PTHR11938:SF133">
    <property type="entry name" value="GLUTAMATE SYNTHASE (NADH)"/>
    <property type="match status" value="1"/>
</dbReference>
<dbReference type="InterPro" id="IPR013785">
    <property type="entry name" value="Aldolase_TIM"/>
</dbReference>
<dbReference type="EMBL" id="FNQR01000002">
    <property type="protein sequence ID" value="SEA02745.1"/>
    <property type="molecule type" value="Genomic_DNA"/>
</dbReference>
<evidence type="ECO:0000256" key="2">
    <source>
        <dbReference type="ARBA" id="ARBA00001927"/>
    </source>
</evidence>
<dbReference type="InterPro" id="IPR050711">
    <property type="entry name" value="ET-N_metabolism_enzyme"/>
</dbReference>
<dbReference type="CDD" id="cd00982">
    <property type="entry name" value="gltB_C"/>
    <property type="match status" value="1"/>
</dbReference>
<dbReference type="InterPro" id="IPR017932">
    <property type="entry name" value="GATase_2_dom"/>
</dbReference>
<keyword evidence="11" id="KW-0560">Oxidoreductase</keyword>
<comment type="pathway">
    <text evidence="16">Amino-acid biosynthesis.</text>
</comment>
<keyword evidence="7" id="KW-0288">FMN</keyword>
<name>A0A1H3XTH2_9BACI</name>
<comment type="similarity">
    <text evidence="4">Belongs to the glutamate synthase family.</text>
</comment>
<dbReference type="InterPro" id="IPR006982">
    <property type="entry name" value="Glu_synth_centr_N"/>
</dbReference>
<dbReference type="SUPFAM" id="SSF69336">
    <property type="entry name" value="Alpha subunit of glutamate synthase, C-terminal domain"/>
    <property type="match status" value="1"/>
</dbReference>
<keyword evidence="5" id="KW-0028">Amino-acid biosynthesis</keyword>
<evidence type="ECO:0000256" key="12">
    <source>
        <dbReference type="ARBA" id="ARBA00023004"/>
    </source>
</evidence>
<dbReference type="FunFam" id="2.160.20.60:FF:000001">
    <property type="entry name" value="Glutamate synthase, large subunit"/>
    <property type="match status" value="1"/>
</dbReference>
<keyword evidence="14" id="KW-0314">Glutamate biosynthesis</keyword>
<dbReference type="GO" id="GO:0006537">
    <property type="term" value="P:glutamate biosynthetic process"/>
    <property type="evidence" value="ECO:0007669"/>
    <property type="project" value="UniProtKB-KW"/>
</dbReference>
<keyword evidence="12" id="KW-0408">Iron</keyword>
<comment type="cofactor">
    <cofactor evidence="2">
        <name>[3Fe-4S] cluster</name>
        <dbReference type="ChEBI" id="CHEBI:21137"/>
    </cofactor>
</comment>
<dbReference type="InterPro" id="IPR002489">
    <property type="entry name" value="Glu_synth_asu_C"/>
</dbReference>
<evidence type="ECO:0000259" key="18">
    <source>
        <dbReference type="PROSITE" id="PS51278"/>
    </source>
</evidence>
<dbReference type="NCBIfam" id="NF008730">
    <property type="entry name" value="PRK11750.1"/>
    <property type="match status" value="1"/>
</dbReference>
<organism evidence="19 20">
    <name type="scientific">Thalassobacillus cyri</name>
    <dbReference type="NCBI Taxonomy" id="571932"/>
    <lineage>
        <taxon>Bacteria</taxon>
        <taxon>Bacillati</taxon>
        <taxon>Bacillota</taxon>
        <taxon>Bacilli</taxon>
        <taxon>Bacillales</taxon>
        <taxon>Bacillaceae</taxon>
        <taxon>Thalassobacillus</taxon>
    </lineage>
</organism>
<dbReference type="FunFam" id="3.20.20.70:FF:000031">
    <property type="entry name" value="Glutamate synthase 1 [NADH]"/>
    <property type="match status" value="1"/>
</dbReference>
<dbReference type="FunFam" id="3.60.20.10:FF:000001">
    <property type="entry name" value="Glutamate synthase, large subunit"/>
    <property type="match status" value="1"/>
</dbReference>
<evidence type="ECO:0000256" key="9">
    <source>
        <dbReference type="ARBA" id="ARBA00022827"/>
    </source>
</evidence>
<dbReference type="Pfam" id="PF00310">
    <property type="entry name" value="GATase_2"/>
    <property type="match status" value="1"/>
</dbReference>
<evidence type="ECO:0000256" key="8">
    <source>
        <dbReference type="ARBA" id="ARBA00022723"/>
    </source>
</evidence>
<evidence type="ECO:0000256" key="4">
    <source>
        <dbReference type="ARBA" id="ARBA00009716"/>
    </source>
</evidence>
<keyword evidence="13" id="KW-0411">Iron-sulfur</keyword>
<dbReference type="FunFam" id="3.20.20.70:FF:000053">
    <property type="entry name" value="Glutamate synthase large subunit"/>
    <property type="match status" value="1"/>
</dbReference>
<comment type="cofactor">
    <cofactor evidence="1">
        <name>FMN</name>
        <dbReference type="ChEBI" id="CHEBI:58210"/>
    </cofactor>
</comment>
<dbReference type="PROSITE" id="PS51278">
    <property type="entry name" value="GATASE_TYPE_2"/>
    <property type="match status" value="1"/>
</dbReference>
<evidence type="ECO:0000256" key="13">
    <source>
        <dbReference type="ARBA" id="ARBA00023014"/>
    </source>
</evidence>
<evidence type="ECO:0000256" key="7">
    <source>
        <dbReference type="ARBA" id="ARBA00022643"/>
    </source>
</evidence>
<dbReference type="GO" id="GO:0019676">
    <property type="term" value="P:ammonia assimilation cycle"/>
    <property type="evidence" value="ECO:0007669"/>
    <property type="project" value="TreeGrafter"/>
</dbReference>
<evidence type="ECO:0000256" key="6">
    <source>
        <dbReference type="ARBA" id="ARBA00022630"/>
    </source>
</evidence>
<dbReference type="Pfam" id="PF01645">
    <property type="entry name" value="Glu_synthase"/>
    <property type="match status" value="1"/>
</dbReference>
<dbReference type="Gene3D" id="3.20.20.70">
    <property type="entry name" value="Aldolase class I"/>
    <property type="match status" value="2"/>
</dbReference>
<gene>
    <name evidence="19" type="ORF">SAMN05421743_102252</name>
</gene>
<evidence type="ECO:0000256" key="5">
    <source>
        <dbReference type="ARBA" id="ARBA00022605"/>
    </source>
</evidence>
<evidence type="ECO:0000256" key="3">
    <source>
        <dbReference type="ARBA" id="ARBA00001974"/>
    </source>
</evidence>
<evidence type="ECO:0000256" key="11">
    <source>
        <dbReference type="ARBA" id="ARBA00023002"/>
    </source>
</evidence>
<evidence type="ECO:0000256" key="17">
    <source>
        <dbReference type="SAM" id="MobiDB-lite"/>
    </source>
</evidence>
<keyword evidence="20" id="KW-1185">Reference proteome</keyword>
<proteinExistence type="inferred from homology"/>
<dbReference type="OrthoDB" id="9758182at2"/>
<dbReference type="GO" id="GO:0015930">
    <property type="term" value="F:glutamate synthase activity"/>
    <property type="evidence" value="ECO:0007669"/>
    <property type="project" value="InterPro"/>
</dbReference>
<keyword evidence="9" id="KW-0274">FAD</keyword>
<dbReference type="InterPro" id="IPR002932">
    <property type="entry name" value="Glu_synthdom"/>
</dbReference>
<keyword evidence="6" id="KW-0285">Flavoprotein</keyword>
<dbReference type="GO" id="GO:0051538">
    <property type="term" value="F:3 iron, 4 sulfur cluster binding"/>
    <property type="evidence" value="ECO:0007669"/>
    <property type="project" value="UniProtKB-KW"/>
</dbReference>
<dbReference type="STRING" id="571932.SAMN05421743_102252"/>
<evidence type="ECO:0000256" key="16">
    <source>
        <dbReference type="ARBA" id="ARBA00029440"/>
    </source>
</evidence>
<dbReference type="GO" id="GO:0046872">
    <property type="term" value="F:metal ion binding"/>
    <property type="evidence" value="ECO:0007669"/>
    <property type="project" value="UniProtKB-KW"/>
</dbReference>